<dbReference type="EMBL" id="JAHOEL010000016">
    <property type="protein sequence ID" value="MBV3392378.1"/>
    <property type="molecule type" value="Genomic_DNA"/>
</dbReference>
<sequence>MLNAEKFKKEILDITEGGYYFAVSKDRQNIARSCDGLKCENCIFDEGDDCSCNFPRMKWLLSEYKETAKLSKLEYEFLKWSEKKGHKYIVRDKINHLFIFKDAPIKRENCWVPESSYCSIALFDNLFKFIKQEDEEPIAIKDILENCEVVNDAEE</sequence>
<proteinExistence type="predicted"/>
<dbReference type="AlphaFoldDB" id="A0AAW4MX06"/>
<evidence type="ECO:0008006" key="5">
    <source>
        <dbReference type="Google" id="ProtNLM"/>
    </source>
</evidence>
<protein>
    <recommendedName>
        <fullName evidence="5">Cysteine-rich VLP domain-containing protein</fullName>
    </recommendedName>
</protein>
<dbReference type="EMBL" id="JAHOEF010000015">
    <property type="protein sequence ID" value="MBV3382331.1"/>
    <property type="molecule type" value="Genomic_DNA"/>
</dbReference>
<evidence type="ECO:0000313" key="1">
    <source>
        <dbReference type="EMBL" id="MBV3382331.1"/>
    </source>
</evidence>
<dbReference type="RefSeq" id="WP_217747294.1">
    <property type="nucleotide sequence ID" value="NZ_JAHOEB010000016.1"/>
</dbReference>
<evidence type="ECO:0000313" key="3">
    <source>
        <dbReference type="Proteomes" id="UP001196408"/>
    </source>
</evidence>
<evidence type="ECO:0000313" key="2">
    <source>
        <dbReference type="EMBL" id="MBV3392378.1"/>
    </source>
</evidence>
<accession>A0AAW4MX06</accession>
<dbReference type="Proteomes" id="UP001197492">
    <property type="component" value="Unassembled WGS sequence"/>
</dbReference>
<gene>
    <name evidence="1" type="ORF">KSV97_03605</name>
    <name evidence="2" type="ORF">KSW06_03730</name>
</gene>
<evidence type="ECO:0000313" key="4">
    <source>
        <dbReference type="Proteomes" id="UP001197492"/>
    </source>
</evidence>
<organism evidence="1 3">
    <name type="scientific">Catenibacterium mitsuokai</name>
    <dbReference type="NCBI Taxonomy" id="100886"/>
    <lineage>
        <taxon>Bacteria</taxon>
        <taxon>Bacillati</taxon>
        <taxon>Bacillota</taxon>
        <taxon>Erysipelotrichia</taxon>
        <taxon>Erysipelotrichales</taxon>
        <taxon>Coprobacillaceae</taxon>
        <taxon>Catenibacterium</taxon>
    </lineage>
</organism>
<name>A0AAW4MX06_9FIRM</name>
<reference evidence="1 4" key="1">
    <citation type="submission" date="2021-06" db="EMBL/GenBank/DDBJ databases">
        <title>Collection of gut derived symbiotic bacterial strains cultured from healthy donors.</title>
        <authorList>
            <person name="Lin H."/>
            <person name="Littmann E."/>
            <person name="Pamer E.G."/>
        </authorList>
    </citation>
    <scope>NUCLEOTIDE SEQUENCE</scope>
    <source>
        <strain evidence="2 4">MSK.21.70</strain>
        <strain evidence="1">MSK.21.82</strain>
    </source>
</reference>
<comment type="caution">
    <text evidence="1">The sequence shown here is derived from an EMBL/GenBank/DDBJ whole genome shotgun (WGS) entry which is preliminary data.</text>
</comment>
<keyword evidence="4" id="KW-1185">Reference proteome</keyword>
<dbReference type="Proteomes" id="UP001196408">
    <property type="component" value="Unassembled WGS sequence"/>
</dbReference>